<feature type="compositionally biased region" description="Low complexity" evidence="1">
    <location>
        <begin position="86"/>
        <end position="102"/>
    </location>
</feature>
<dbReference type="Proteomes" id="UP000288805">
    <property type="component" value="Unassembled WGS sequence"/>
</dbReference>
<evidence type="ECO:0000313" key="2">
    <source>
        <dbReference type="EMBL" id="RVW33156.1"/>
    </source>
</evidence>
<name>A0A438DCG4_VITVI</name>
<gene>
    <name evidence="2" type="ORF">CK203_094838</name>
</gene>
<evidence type="ECO:0000313" key="3">
    <source>
        <dbReference type="Proteomes" id="UP000288805"/>
    </source>
</evidence>
<dbReference type="EMBL" id="QGNW01001689">
    <property type="protein sequence ID" value="RVW33156.1"/>
    <property type="molecule type" value="Genomic_DNA"/>
</dbReference>
<dbReference type="AlphaFoldDB" id="A0A438DCG4"/>
<comment type="caution">
    <text evidence="2">The sequence shown here is derived from an EMBL/GenBank/DDBJ whole genome shotgun (WGS) entry which is preliminary data.</text>
</comment>
<sequence>MEDLQWARILVKSNGEDLPYSLEIGVEEATYILTLWWEVLPSLRQESGMKRGLLSRPSGEVKGDAGVGFDETRPHAQVGSLTRPFSEVGSSSSSPVSSLEGSKWSAGSSNPSAGEASKVAKIGPSCPMARPPFYSGFCKGCNLELEFTRFREKEVWTMQHSDSYRTMTDSTLEEEATRGRTPEMEYYDYSGALREGIQEGVGLRRPDADEHAEKKDGCWDLIEVNNIGPLERNSRWAIGQSESQEGRREKQFNWEENSLVKFSHFLGFSTKGLEKEILSFLVKNQEKGEEDTQ</sequence>
<protein>
    <submittedName>
        <fullName evidence="2">Uncharacterized protein</fullName>
    </submittedName>
</protein>
<organism evidence="2 3">
    <name type="scientific">Vitis vinifera</name>
    <name type="common">Grape</name>
    <dbReference type="NCBI Taxonomy" id="29760"/>
    <lineage>
        <taxon>Eukaryota</taxon>
        <taxon>Viridiplantae</taxon>
        <taxon>Streptophyta</taxon>
        <taxon>Embryophyta</taxon>
        <taxon>Tracheophyta</taxon>
        <taxon>Spermatophyta</taxon>
        <taxon>Magnoliopsida</taxon>
        <taxon>eudicotyledons</taxon>
        <taxon>Gunneridae</taxon>
        <taxon>Pentapetalae</taxon>
        <taxon>rosids</taxon>
        <taxon>Vitales</taxon>
        <taxon>Vitaceae</taxon>
        <taxon>Viteae</taxon>
        <taxon>Vitis</taxon>
    </lineage>
</organism>
<proteinExistence type="predicted"/>
<feature type="region of interest" description="Disordered" evidence="1">
    <location>
        <begin position="54"/>
        <end position="117"/>
    </location>
</feature>
<evidence type="ECO:0000256" key="1">
    <source>
        <dbReference type="SAM" id="MobiDB-lite"/>
    </source>
</evidence>
<reference evidence="2 3" key="1">
    <citation type="journal article" date="2018" name="PLoS Genet.">
        <title>Population sequencing reveals clonal diversity and ancestral inbreeding in the grapevine cultivar Chardonnay.</title>
        <authorList>
            <person name="Roach M.J."/>
            <person name="Johnson D.L."/>
            <person name="Bohlmann J."/>
            <person name="van Vuuren H.J."/>
            <person name="Jones S.J."/>
            <person name="Pretorius I.S."/>
            <person name="Schmidt S.A."/>
            <person name="Borneman A.R."/>
        </authorList>
    </citation>
    <scope>NUCLEOTIDE SEQUENCE [LARGE SCALE GENOMIC DNA]</scope>
    <source>
        <strain evidence="3">cv. Chardonnay</strain>
        <tissue evidence="2">Leaf</tissue>
    </source>
</reference>
<accession>A0A438DCG4</accession>